<feature type="compositionally biased region" description="Basic and acidic residues" evidence="1">
    <location>
        <begin position="172"/>
        <end position="181"/>
    </location>
</feature>
<feature type="region of interest" description="Disordered" evidence="1">
    <location>
        <begin position="142"/>
        <end position="230"/>
    </location>
</feature>
<sequence length="230" mass="24846">MKAAIIILASLMGHALAAPASGKCKTPAPAPAPASSRETVCRQASDKVFAECVKTLQRDEPQDRCNEKRDDAKKDCLDVAFQDGTIVDGKDIRKKKAECAVPGNRAFSKCMTARFVANSDKKTSGETLEDCNKKKEKAFEACMNDKQVEPAQAEGTKASQEETTKPPQEGVTKPDQEETKPPQEATTKPPQDETTKPTQEGVTKPPQDETTKPTLEQATPNDPSEPESTG</sequence>
<dbReference type="VEuPathDB" id="FungiDB:A9K55_003426"/>
<dbReference type="OrthoDB" id="4870716at2759"/>
<keyword evidence="2" id="KW-0732">Signal</keyword>
<evidence type="ECO:0000256" key="2">
    <source>
        <dbReference type="SAM" id="SignalP"/>
    </source>
</evidence>
<evidence type="ECO:0000313" key="4">
    <source>
        <dbReference type="Proteomes" id="UP000323067"/>
    </source>
</evidence>
<organism evidence="3 4">
    <name type="scientific">Cordyceps militaris</name>
    <name type="common">Caterpillar fungus</name>
    <name type="synonym">Clavaria militaris</name>
    <dbReference type="NCBI Taxonomy" id="73501"/>
    <lineage>
        <taxon>Eukaryota</taxon>
        <taxon>Fungi</taxon>
        <taxon>Dikarya</taxon>
        <taxon>Ascomycota</taxon>
        <taxon>Pezizomycotina</taxon>
        <taxon>Sordariomycetes</taxon>
        <taxon>Hypocreomycetidae</taxon>
        <taxon>Hypocreales</taxon>
        <taxon>Cordycipitaceae</taxon>
        <taxon>Cordyceps</taxon>
    </lineage>
</organism>
<evidence type="ECO:0000313" key="3">
    <source>
        <dbReference type="EMBL" id="ATY58345.1"/>
    </source>
</evidence>
<accession>A0A2H4S5G0</accession>
<feature type="compositionally biased region" description="Polar residues" evidence="1">
    <location>
        <begin position="212"/>
        <end position="230"/>
    </location>
</feature>
<feature type="signal peptide" evidence="2">
    <location>
        <begin position="1"/>
        <end position="17"/>
    </location>
</feature>
<name>A0A2H4S5G0_CORMI</name>
<gene>
    <name evidence="3" type="ORF">A9K55_003426</name>
</gene>
<dbReference type="AlphaFoldDB" id="A0A2H4S5G0"/>
<proteinExistence type="predicted"/>
<evidence type="ECO:0000256" key="1">
    <source>
        <dbReference type="SAM" id="MobiDB-lite"/>
    </source>
</evidence>
<dbReference type="EMBL" id="CP023322">
    <property type="protein sequence ID" value="ATY58345.1"/>
    <property type="molecule type" value="Genomic_DNA"/>
</dbReference>
<reference evidence="3 4" key="1">
    <citation type="journal article" date="2017" name="BMC Genomics">
        <title>Chromosome level assembly and secondary metabolite potential of the parasitic fungus Cordyceps militaris.</title>
        <authorList>
            <person name="Kramer G.J."/>
            <person name="Nodwell J.R."/>
        </authorList>
    </citation>
    <scope>NUCLEOTIDE SEQUENCE [LARGE SCALE GENOMIC DNA]</scope>
    <source>
        <strain evidence="3 4">ATCC 34164</strain>
    </source>
</reference>
<feature type="chain" id="PRO_5014148097" evidence="2">
    <location>
        <begin position="18"/>
        <end position="230"/>
    </location>
</feature>
<dbReference type="Proteomes" id="UP000323067">
    <property type="component" value="Chromosome iv"/>
</dbReference>
<protein>
    <submittedName>
        <fullName evidence="3">Uncharacterized protein</fullName>
    </submittedName>
</protein>